<proteinExistence type="inferred from homology"/>
<evidence type="ECO:0000256" key="5">
    <source>
        <dbReference type="ARBA" id="ARBA00023098"/>
    </source>
</evidence>
<dbReference type="PIRSF" id="PIRSF003085">
    <property type="entry name" value="CMAS"/>
    <property type="match status" value="1"/>
</dbReference>
<dbReference type="EMBL" id="FXUI01000001">
    <property type="protein sequence ID" value="SMP51844.1"/>
    <property type="molecule type" value="Genomic_DNA"/>
</dbReference>
<evidence type="ECO:0000313" key="7">
    <source>
        <dbReference type="Proteomes" id="UP001157910"/>
    </source>
</evidence>
<evidence type="ECO:0000256" key="4">
    <source>
        <dbReference type="ARBA" id="ARBA00022691"/>
    </source>
</evidence>
<name>A0ABY1PX89_9SPHN</name>
<dbReference type="PANTHER" id="PTHR43667:SF1">
    <property type="entry name" value="CYCLOPROPANE-FATTY-ACYL-PHOSPHOLIPID SYNTHASE"/>
    <property type="match status" value="1"/>
</dbReference>
<dbReference type="InterPro" id="IPR003333">
    <property type="entry name" value="CMAS"/>
</dbReference>
<evidence type="ECO:0000256" key="1">
    <source>
        <dbReference type="ARBA" id="ARBA00010815"/>
    </source>
</evidence>
<keyword evidence="5" id="KW-0443">Lipid metabolism</keyword>
<evidence type="ECO:0000313" key="6">
    <source>
        <dbReference type="EMBL" id="SMP51844.1"/>
    </source>
</evidence>
<keyword evidence="3" id="KW-0808">Transferase</keyword>
<dbReference type="CDD" id="cd02440">
    <property type="entry name" value="AdoMet_MTases"/>
    <property type="match status" value="1"/>
</dbReference>
<protein>
    <submittedName>
        <fullName evidence="6">Cyclopropane-fatty-acyl-phospholipid synthase</fullName>
    </submittedName>
</protein>
<accession>A0ABY1PX89</accession>
<dbReference type="PANTHER" id="PTHR43667">
    <property type="entry name" value="CYCLOPROPANE-FATTY-ACYL-PHOSPHOLIPID SYNTHASE"/>
    <property type="match status" value="1"/>
</dbReference>
<dbReference type="InterPro" id="IPR029063">
    <property type="entry name" value="SAM-dependent_MTases_sf"/>
</dbReference>
<sequence>MFFSTLPLAQEGSAPHNPRMALGILDRFLERGVRKGVLELVRADGSIRRFGTPVEGYPEVRIRLMGKATERRILRDPRLGAAEAFMDGHLLVERGHIMELVYLLRANARWDRGGELHESSRLKSAIGKVITLIDGINRAASAKRNIAHHYDVGNDLYRLFLDSEHMQYSCAYWPREGMTLEEAQTAKLAHIAAKLAIEPGNTVLDIGCGWGGMAIYLAQNFNVAVKGITLSEEQLALARRRAADAGVGDRVDFELVDYRDLADRGEKFDRIVSVGMFEHVGQAQFDRFFRDCARLMADEGAMLLHTIGRMGRPGSTDAFTRKYIFPGGYIPALSETLAASEKVRLIATDVENLRLHYAKTLREWYKRCVANKEAIVRLYDERFYRMWIFYLSGATAAFESGGMCNYQVQYARSRHALPITRTYMVESEKALPGG</sequence>
<dbReference type="SUPFAM" id="SSF53335">
    <property type="entry name" value="S-adenosyl-L-methionine-dependent methyltransferases"/>
    <property type="match status" value="1"/>
</dbReference>
<comment type="similarity">
    <text evidence="1">Belongs to the CFA/CMAS family.</text>
</comment>
<keyword evidence="7" id="KW-1185">Reference proteome</keyword>
<dbReference type="Pfam" id="PF02353">
    <property type="entry name" value="CMAS"/>
    <property type="match status" value="1"/>
</dbReference>
<evidence type="ECO:0000256" key="3">
    <source>
        <dbReference type="ARBA" id="ARBA00022679"/>
    </source>
</evidence>
<evidence type="ECO:0000256" key="2">
    <source>
        <dbReference type="ARBA" id="ARBA00022603"/>
    </source>
</evidence>
<comment type="caution">
    <text evidence="6">The sequence shown here is derived from an EMBL/GenBank/DDBJ whole genome shotgun (WGS) entry which is preliminary data.</text>
</comment>
<organism evidence="6 7">
    <name type="scientific">Novosphingobium panipatense</name>
    <dbReference type="NCBI Taxonomy" id="428991"/>
    <lineage>
        <taxon>Bacteria</taxon>
        <taxon>Pseudomonadati</taxon>
        <taxon>Pseudomonadota</taxon>
        <taxon>Alphaproteobacteria</taxon>
        <taxon>Sphingomonadales</taxon>
        <taxon>Sphingomonadaceae</taxon>
        <taxon>Novosphingobium</taxon>
    </lineage>
</organism>
<keyword evidence="2" id="KW-0489">Methyltransferase</keyword>
<dbReference type="Proteomes" id="UP001157910">
    <property type="component" value="Unassembled WGS sequence"/>
</dbReference>
<reference evidence="6 7" key="1">
    <citation type="submission" date="2017-05" db="EMBL/GenBank/DDBJ databases">
        <authorList>
            <person name="Varghese N."/>
            <person name="Submissions S."/>
        </authorList>
    </citation>
    <scope>NUCLEOTIDE SEQUENCE [LARGE SCALE GENOMIC DNA]</scope>
    <source>
        <strain evidence="6 7">SM16</strain>
    </source>
</reference>
<gene>
    <name evidence="6" type="ORF">SAMN06296065_101189</name>
</gene>
<dbReference type="Gene3D" id="3.40.50.150">
    <property type="entry name" value="Vaccinia Virus protein VP39"/>
    <property type="match status" value="1"/>
</dbReference>
<dbReference type="InterPro" id="IPR050723">
    <property type="entry name" value="CFA/CMAS"/>
</dbReference>
<keyword evidence="4" id="KW-0949">S-adenosyl-L-methionine</keyword>